<accession>A0A212PY08</accession>
<evidence type="ECO:0000313" key="3">
    <source>
        <dbReference type="Proteomes" id="UP000197025"/>
    </source>
</evidence>
<dbReference type="EMBL" id="FYEK01000003">
    <property type="protein sequence ID" value="SNB51900.1"/>
    <property type="molecule type" value="Genomic_DNA"/>
</dbReference>
<dbReference type="OrthoDB" id="9808176at2"/>
<evidence type="ECO:0000313" key="2">
    <source>
        <dbReference type="EMBL" id="SNB51900.1"/>
    </source>
</evidence>
<dbReference type="SUPFAM" id="SSF81593">
    <property type="entry name" value="Nucleotidyltransferase substrate binding subunit/domain"/>
    <property type="match status" value="1"/>
</dbReference>
<dbReference type="Pfam" id="PF05168">
    <property type="entry name" value="HEPN"/>
    <property type="match status" value="1"/>
</dbReference>
<dbReference type="RefSeq" id="WP_088569992.1">
    <property type="nucleotide sequence ID" value="NZ_FYEK01000003.1"/>
</dbReference>
<dbReference type="Gene3D" id="1.20.120.330">
    <property type="entry name" value="Nucleotidyltransferases domain 2"/>
    <property type="match status" value="1"/>
</dbReference>
<feature type="domain" description="HEPN" evidence="1">
    <location>
        <begin position="13"/>
        <end position="125"/>
    </location>
</feature>
<gene>
    <name evidence="2" type="ORF">SAMN02746019_00022070</name>
</gene>
<proteinExistence type="predicted"/>
<organism evidence="2 3">
    <name type="scientific">Thermoflexus hugenholtzii JAD2</name>
    <dbReference type="NCBI Taxonomy" id="877466"/>
    <lineage>
        <taxon>Bacteria</taxon>
        <taxon>Bacillati</taxon>
        <taxon>Chloroflexota</taxon>
        <taxon>Thermoflexia</taxon>
        <taxon>Thermoflexales</taxon>
        <taxon>Thermoflexaceae</taxon>
        <taxon>Thermoflexus</taxon>
    </lineage>
</organism>
<dbReference type="SMART" id="SM00748">
    <property type="entry name" value="HEPN"/>
    <property type="match status" value="1"/>
</dbReference>
<dbReference type="PROSITE" id="PS50910">
    <property type="entry name" value="HEPN"/>
    <property type="match status" value="1"/>
</dbReference>
<protein>
    <submittedName>
        <fullName evidence="2">HEPN domain-containing protein</fullName>
    </submittedName>
</protein>
<keyword evidence="3" id="KW-1185">Reference proteome</keyword>
<dbReference type="AlphaFoldDB" id="A0A212PY08"/>
<dbReference type="Proteomes" id="UP000197025">
    <property type="component" value="Unassembled WGS sequence"/>
</dbReference>
<name>A0A212PY08_9CHLR</name>
<dbReference type="InParanoid" id="A0A212PY08"/>
<evidence type="ECO:0000259" key="1">
    <source>
        <dbReference type="PROSITE" id="PS50910"/>
    </source>
</evidence>
<reference evidence="3" key="1">
    <citation type="submission" date="2017-06" db="EMBL/GenBank/DDBJ databases">
        <authorList>
            <person name="Varghese N."/>
            <person name="Submissions S."/>
        </authorList>
    </citation>
    <scope>NUCLEOTIDE SEQUENCE [LARGE SCALE GENOMIC DNA]</scope>
    <source>
        <strain evidence="3">JAD2</strain>
    </source>
</reference>
<dbReference type="InterPro" id="IPR007842">
    <property type="entry name" value="HEPN_dom"/>
</dbReference>
<sequence length="137" mass="15452">MRRDPKAEGLRWLEQGEADRKGGQLLLEGGSYHLACFIAQQVAEKALKAFLYAQGEEIVTGHSVEALCRWAAEYDPEFETLRPEVAPLDGHYLPACYPNSVPDSIPARIYNRAIAVEALQMADRVLELVRRKLREDL</sequence>